<keyword evidence="1" id="KW-0472">Membrane</keyword>
<dbReference type="EMBL" id="NESQ01000166">
    <property type="protein sequence ID" value="PUU77033.1"/>
    <property type="molecule type" value="Genomic_DNA"/>
</dbReference>
<protein>
    <submittedName>
        <fullName evidence="2">Uncharacterized protein</fullName>
    </submittedName>
</protein>
<evidence type="ECO:0000313" key="3">
    <source>
        <dbReference type="Proteomes" id="UP000244722"/>
    </source>
</evidence>
<gene>
    <name evidence="2" type="ORF">B9Z19DRAFT_1087096</name>
</gene>
<proteinExistence type="predicted"/>
<reference evidence="2 3" key="1">
    <citation type="submission" date="2017-04" db="EMBL/GenBank/DDBJ databases">
        <title>Draft genome sequence of Tuber borchii Vittad., a whitish edible truffle.</title>
        <authorList>
            <consortium name="DOE Joint Genome Institute"/>
            <person name="Murat C."/>
            <person name="Kuo A."/>
            <person name="Barry K.W."/>
            <person name="Clum A."/>
            <person name="Dockter R.B."/>
            <person name="Fauchery L."/>
            <person name="Iotti M."/>
            <person name="Kohler A."/>
            <person name="Labutti K."/>
            <person name="Lindquist E.A."/>
            <person name="Lipzen A."/>
            <person name="Ohm R.A."/>
            <person name="Wang M."/>
            <person name="Grigoriev I.V."/>
            <person name="Zambonelli A."/>
            <person name="Martin F.M."/>
        </authorList>
    </citation>
    <scope>NUCLEOTIDE SEQUENCE [LARGE SCALE GENOMIC DNA]</scope>
    <source>
        <strain evidence="2 3">Tbo3840</strain>
    </source>
</reference>
<dbReference type="Proteomes" id="UP000244722">
    <property type="component" value="Unassembled WGS sequence"/>
</dbReference>
<evidence type="ECO:0000313" key="2">
    <source>
        <dbReference type="EMBL" id="PUU77033.1"/>
    </source>
</evidence>
<keyword evidence="1" id="KW-0812">Transmembrane</keyword>
<organism evidence="2 3">
    <name type="scientific">Tuber borchii</name>
    <name type="common">White truffle</name>
    <dbReference type="NCBI Taxonomy" id="42251"/>
    <lineage>
        <taxon>Eukaryota</taxon>
        <taxon>Fungi</taxon>
        <taxon>Dikarya</taxon>
        <taxon>Ascomycota</taxon>
        <taxon>Pezizomycotina</taxon>
        <taxon>Pezizomycetes</taxon>
        <taxon>Pezizales</taxon>
        <taxon>Tuberaceae</taxon>
        <taxon>Tuber</taxon>
    </lineage>
</organism>
<feature type="transmembrane region" description="Helical" evidence="1">
    <location>
        <begin position="30"/>
        <end position="47"/>
    </location>
</feature>
<dbReference type="AlphaFoldDB" id="A0A2T6ZNH3"/>
<evidence type="ECO:0000256" key="1">
    <source>
        <dbReference type="SAM" id="Phobius"/>
    </source>
</evidence>
<sequence length="71" mass="7990">MGGVQFVIIAIGCFAEYSTWIHVVAAFSSFAFYFLCYYHFLFVYGWVTASRCCTKTCFHGWGGLLFFSGVG</sequence>
<keyword evidence="3" id="KW-1185">Reference proteome</keyword>
<comment type="caution">
    <text evidence="2">The sequence shown here is derived from an EMBL/GenBank/DDBJ whole genome shotgun (WGS) entry which is preliminary data.</text>
</comment>
<keyword evidence="1" id="KW-1133">Transmembrane helix</keyword>
<accession>A0A2T6ZNH3</accession>
<name>A0A2T6ZNH3_TUBBO</name>